<dbReference type="SMART" id="SM00581">
    <property type="entry name" value="PSP"/>
    <property type="match status" value="1"/>
</dbReference>
<dbReference type="GO" id="GO:0008270">
    <property type="term" value="F:zinc ion binding"/>
    <property type="evidence" value="ECO:0007669"/>
    <property type="project" value="UniProtKB-KW"/>
</dbReference>
<reference evidence="8" key="1">
    <citation type="submission" date="2024-04" db="EMBL/GenBank/DDBJ databases">
        <authorList>
            <consortium name="Molecular Ecology Group"/>
        </authorList>
    </citation>
    <scope>NUCLEOTIDE SEQUENCE</scope>
</reference>
<feature type="compositionally biased region" description="Polar residues" evidence="6">
    <location>
        <begin position="511"/>
        <end position="530"/>
    </location>
</feature>
<feature type="compositionally biased region" description="Polar residues" evidence="6">
    <location>
        <begin position="589"/>
        <end position="603"/>
    </location>
</feature>
<evidence type="ECO:0000256" key="1">
    <source>
        <dbReference type="ARBA" id="ARBA00004123"/>
    </source>
</evidence>
<proteinExistence type="predicted"/>
<evidence type="ECO:0000256" key="6">
    <source>
        <dbReference type="SAM" id="MobiDB-lite"/>
    </source>
</evidence>
<name>A0AAV2NWS5_9HYME</name>
<dbReference type="PANTHER" id="PTHR13316:SF0">
    <property type="entry name" value="ZINC FINGER CCHC DOMAIN-CONTAINING PROTEIN 8"/>
    <property type="match status" value="1"/>
</dbReference>
<gene>
    <name evidence="8" type="ORF">LPLAT_LOCUS10387</name>
</gene>
<dbReference type="InterPro" id="IPR052115">
    <property type="entry name" value="NEXT_complex_subunit_ZCCHC8"/>
</dbReference>
<dbReference type="Pfam" id="PF04046">
    <property type="entry name" value="PSP"/>
    <property type="match status" value="1"/>
</dbReference>
<organism evidence="8 9">
    <name type="scientific">Lasius platythorax</name>
    <dbReference type="NCBI Taxonomy" id="488582"/>
    <lineage>
        <taxon>Eukaryota</taxon>
        <taxon>Metazoa</taxon>
        <taxon>Ecdysozoa</taxon>
        <taxon>Arthropoda</taxon>
        <taxon>Hexapoda</taxon>
        <taxon>Insecta</taxon>
        <taxon>Pterygota</taxon>
        <taxon>Neoptera</taxon>
        <taxon>Endopterygota</taxon>
        <taxon>Hymenoptera</taxon>
        <taxon>Apocrita</taxon>
        <taxon>Aculeata</taxon>
        <taxon>Formicoidea</taxon>
        <taxon>Formicidae</taxon>
        <taxon>Formicinae</taxon>
        <taxon>Lasius</taxon>
        <taxon>Lasius</taxon>
    </lineage>
</organism>
<protein>
    <recommendedName>
        <fullName evidence="7">PSP proline-rich domain-containing protein</fullName>
    </recommendedName>
</protein>
<evidence type="ECO:0000256" key="2">
    <source>
        <dbReference type="ARBA" id="ARBA00022723"/>
    </source>
</evidence>
<evidence type="ECO:0000313" key="8">
    <source>
        <dbReference type="EMBL" id="CAL1684852.1"/>
    </source>
</evidence>
<dbReference type="EMBL" id="OZ034828">
    <property type="protein sequence ID" value="CAL1684852.1"/>
    <property type="molecule type" value="Genomic_DNA"/>
</dbReference>
<evidence type="ECO:0000256" key="5">
    <source>
        <dbReference type="ARBA" id="ARBA00023242"/>
    </source>
</evidence>
<dbReference type="GO" id="GO:0071013">
    <property type="term" value="C:catalytic step 2 spliceosome"/>
    <property type="evidence" value="ECO:0007669"/>
    <property type="project" value="TreeGrafter"/>
</dbReference>
<evidence type="ECO:0000256" key="3">
    <source>
        <dbReference type="ARBA" id="ARBA00022771"/>
    </source>
</evidence>
<keyword evidence="9" id="KW-1185">Reference proteome</keyword>
<dbReference type="Proteomes" id="UP001497644">
    <property type="component" value="Chromosome 5"/>
</dbReference>
<feature type="region of interest" description="Disordered" evidence="6">
    <location>
        <begin position="487"/>
        <end position="548"/>
    </location>
</feature>
<evidence type="ECO:0000256" key="4">
    <source>
        <dbReference type="ARBA" id="ARBA00022833"/>
    </source>
</evidence>
<keyword evidence="3" id="KW-0863">Zinc-finger</keyword>
<evidence type="ECO:0000259" key="7">
    <source>
        <dbReference type="SMART" id="SM00581"/>
    </source>
</evidence>
<keyword evidence="5" id="KW-0539">Nucleus</keyword>
<keyword evidence="4" id="KW-0862">Zinc</keyword>
<evidence type="ECO:0000313" key="9">
    <source>
        <dbReference type="Proteomes" id="UP001497644"/>
    </source>
</evidence>
<feature type="region of interest" description="Disordered" evidence="6">
    <location>
        <begin position="589"/>
        <end position="610"/>
    </location>
</feature>
<dbReference type="InterPro" id="IPR006568">
    <property type="entry name" value="PSP_pro-rich"/>
</dbReference>
<dbReference type="PANTHER" id="PTHR13316">
    <property type="entry name" value="ZINC FINGER, CCHC DOMAIN CONTAINING 8"/>
    <property type="match status" value="1"/>
</dbReference>
<comment type="subcellular location">
    <subcellularLocation>
        <location evidence="1">Nucleus</location>
    </subcellularLocation>
</comment>
<feature type="compositionally biased region" description="Polar residues" evidence="6">
    <location>
        <begin position="537"/>
        <end position="547"/>
    </location>
</feature>
<keyword evidence="2" id="KW-0479">Metal-binding</keyword>
<dbReference type="GO" id="GO:0003723">
    <property type="term" value="F:RNA binding"/>
    <property type="evidence" value="ECO:0007669"/>
    <property type="project" value="TreeGrafter"/>
</dbReference>
<dbReference type="AlphaFoldDB" id="A0AAV2NWS5"/>
<sequence length="725" mass="80254">MRVVPFISQYCAAHAQFVLCALASLAVIVPISGRARKSQRFAVSCLFIMNSGIRVLNSSMDVIPLNSTITVEDTESETDVIELDSSCDVEVVCLDGSSIYDPKNNENSSSDDVDVDVDVDANTEVTTRSSRDLQSVSSNDGAAPPVFKVMFRDESASRKYRQQIKDFLHTLVQSEPSNEQDVNVSSLILEVWDNKDNSKDQELSVSAENNSALNDSTESTDTCDSLFTSVYVDNKPNFMNDLDVPTYGQKYEDITKESNSVTTKDCAPKLNCFNCNGNHNMRDCPLPKNQTIINKNRKEFALKNNAGVRYHMGEDQRFSHMIPGQLSHKLRKALGLKDNQLPKHIYRMRLLGYPPGWLEEARLQHSGLSLFNSDGVAEADPNEEEGEIIMDVDKDQYDVKKIYDFPGFNVPSPPGTADDSHKYWAPKIQPMHSKEIMLLHLEGKKTDDGYKRKKLKLSTPIVNTSEMHSDMEIEDVGGENVVENVPINGHFIPPLPTESVQTPPAPPPSALFQSITEDSDSQSQELPSSDSVDDTMVTVNSPSLSDLESTKKELLIELEDNSSQSNPASTSLKNDLNNTFDTTFSSITVTPHSNRSSISQKCSNADKDSMKSSSQFHLDTSFNNKSNTRLDTSVSNETTMSALTSTPILSSNNSSTNQASVKSVHLGTPILTGTSPYNKLPSSEKFSKNICDVINFENLPDSTGKYEQMSGVLQKVRNIMTRLHQ</sequence>
<accession>A0AAV2NWS5</accession>
<feature type="domain" description="PSP proline-rich" evidence="7">
    <location>
        <begin position="318"/>
        <end position="370"/>
    </location>
</feature>